<name>A0AA35STK4_GEOBA</name>
<evidence type="ECO:0000313" key="1">
    <source>
        <dbReference type="EMBL" id="CAI8035930.1"/>
    </source>
</evidence>
<dbReference type="EMBL" id="CASHTH010002837">
    <property type="protein sequence ID" value="CAI8035930.1"/>
    <property type="molecule type" value="Genomic_DNA"/>
</dbReference>
<feature type="non-terminal residue" evidence="1">
    <location>
        <position position="223"/>
    </location>
</feature>
<organism evidence="1 2">
    <name type="scientific">Geodia barretti</name>
    <name type="common">Barrett's horny sponge</name>
    <dbReference type="NCBI Taxonomy" id="519541"/>
    <lineage>
        <taxon>Eukaryota</taxon>
        <taxon>Metazoa</taxon>
        <taxon>Porifera</taxon>
        <taxon>Demospongiae</taxon>
        <taxon>Heteroscleromorpha</taxon>
        <taxon>Tetractinellida</taxon>
        <taxon>Astrophorina</taxon>
        <taxon>Geodiidae</taxon>
        <taxon>Geodia</taxon>
    </lineage>
</organism>
<keyword evidence="2" id="KW-1185">Reference proteome</keyword>
<gene>
    <name evidence="1" type="ORF">GBAR_LOCUS20163</name>
</gene>
<sequence length="223" mass="23484">HIVGAAFPRCEGHPAVIAPGAVVVVRRAANQIALRIVNPAQIRVEQGAAAGPLSLQIDVVGRAGHQGDRKPVLVAIMIDLARDRSIHRDRPGRADLVRVRVAWRLLHRQRVGALTASKAAGGHIVGAAFPRCEGHPAVIAPGAVVVVRRAANQIALRIVYPAQIRVEQGAAAGPLSLQIDAVGRAGHQGDRKPVPVARVIDLARDRSSDRDPAGRAGCRCVVV</sequence>
<proteinExistence type="predicted"/>
<feature type="non-terminal residue" evidence="1">
    <location>
        <position position="1"/>
    </location>
</feature>
<dbReference type="AlphaFoldDB" id="A0AA35STK4"/>
<reference evidence="1" key="1">
    <citation type="submission" date="2023-03" db="EMBL/GenBank/DDBJ databases">
        <authorList>
            <person name="Steffen K."/>
            <person name="Cardenas P."/>
        </authorList>
    </citation>
    <scope>NUCLEOTIDE SEQUENCE</scope>
</reference>
<protein>
    <submittedName>
        <fullName evidence="1">Uncharacterized protein</fullName>
    </submittedName>
</protein>
<dbReference type="Proteomes" id="UP001174909">
    <property type="component" value="Unassembled WGS sequence"/>
</dbReference>
<comment type="caution">
    <text evidence="1">The sequence shown here is derived from an EMBL/GenBank/DDBJ whole genome shotgun (WGS) entry which is preliminary data.</text>
</comment>
<evidence type="ECO:0000313" key="2">
    <source>
        <dbReference type="Proteomes" id="UP001174909"/>
    </source>
</evidence>
<accession>A0AA35STK4</accession>